<feature type="non-terminal residue" evidence="6">
    <location>
        <position position="58"/>
    </location>
</feature>
<feature type="region of interest" description="Disordered" evidence="1">
    <location>
        <begin position="33"/>
        <end position="58"/>
    </location>
</feature>
<dbReference type="EMBL" id="BGPR01237509">
    <property type="protein sequence ID" value="GBL98035.1"/>
    <property type="molecule type" value="Genomic_DNA"/>
</dbReference>
<dbReference type="AlphaFoldDB" id="A0A4Y2C2P3"/>
<dbReference type="Proteomes" id="UP000499080">
    <property type="component" value="Unassembled WGS sequence"/>
</dbReference>
<evidence type="ECO:0000313" key="6">
    <source>
        <dbReference type="EMBL" id="GBL98035.1"/>
    </source>
</evidence>
<evidence type="ECO:0000256" key="1">
    <source>
        <dbReference type="SAM" id="MobiDB-lite"/>
    </source>
</evidence>
<dbReference type="EMBL" id="BGPR01237489">
    <property type="protein sequence ID" value="GBL97957.1"/>
    <property type="molecule type" value="Genomic_DNA"/>
</dbReference>
<accession>A0A4Y2C2P3</accession>
<reference evidence="6 7" key="1">
    <citation type="journal article" date="2019" name="Sci. Rep.">
        <title>Orb-weaving spider Araneus ventricosus genome elucidates the spidroin gene catalogue.</title>
        <authorList>
            <person name="Kono N."/>
            <person name="Nakamura H."/>
            <person name="Ohtoshi R."/>
            <person name="Moran D.A.P."/>
            <person name="Shinohara A."/>
            <person name="Yoshida Y."/>
            <person name="Fujiwara M."/>
            <person name="Mori M."/>
            <person name="Tomita M."/>
            <person name="Arakawa K."/>
        </authorList>
    </citation>
    <scope>NUCLEOTIDE SEQUENCE [LARGE SCALE GENOMIC DNA]</scope>
</reference>
<keyword evidence="7" id="KW-1185">Reference proteome</keyword>
<comment type="caution">
    <text evidence="6">The sequence shown here is derived from an EMBL/GenBank/DDBJ whole genome shotgun (WGS) entry which is preliminary data.</text>
</comment>
<evidence type="ECO:0000313" key="7">
    <source>
        <dbReference type="Proteomes" id="UP000499080"/>
    </source>
</evidence>
<dbReference type="EMBL" id="BGPR01237494">
    <property type="protein sequence ID" value="GBL97979.1"/>
    <property type="molecule type" value="Genomic_DNA"/>
</dbReference>
<dbReference type="EMBL" id="BGPR01237467">
    <property type="protein sequence ID" value="GBL97868.1"/>
    <property type="molecule type" value="Genomic_DNA"/>
</dbReference>
<organism evidence="6 7">
    <name type="scientific">Araneus ventricosus</name>
    <name type="common">Orbweaver spider</name>
    <name type="synonym">Epeira ventricosa</name>
    <dbReference type="NCBI Taxonomy" id="182803"/>
    <lineage>
        <taxon>Eukaryota</taxon>
        <taxon>Metazoa</taxon>
        <taxon>Ecdysozoa</taxon>
        <taxon>Arthropoda</taxon>
        <taxon>Chelicerata</taxon>
        <taxon>Arachnida</taxon>
        <taxon>Araneae</taxon>
        <taxon>Araneomorphae</taxon>
        <taxon>Entelegynae</taxon>
        <taxon>Araneoidea</taxon>
        <taxon>Araneidae</taxon>
        <taxon>Araneus</taxon>
    </lineage>
</organism>
<proteinExistence type="predicted"/>
<evidence type="ECO:0000313" key="3">
    <source>
        <dbReference type="EMBL" id="GBL97868.1"/>
    </source>
</evidence>
<protein>
    <submittedName>
        <fullName evidence="6">Uncharacterized protein</fullName>
    </submittedName>
</protein>
<evidence type="ECO:0000313" key="4">
    <source>
        <dbReference type="EMBL" id="GBL97957.1"/>
    </source>
</evidence>
<feature type="compositionally biased region" description="Polar residues" evidence="1">
    <location>
        <begin position="47"/>
        <end position="58"/>
    </location>
</feature>
<evidence type="ECO:0000313" key="5">
    <source>
        <dbReference type="EMBL" id="GBL97979.1"/>
    </source>
</evidence>
<gene>
    <name evidence="4" type="ORF">AVEN_107894_1</name>
    <name evidence="5" type="ORF">AVEN_112688_1</name>
    <name evidence="6" type="ORF">AVEN_161154_1</name>
    <name evidence="2" type="ORF">AVEN_22340_1</name>
    <name evidence="3" type="ORF">AVEN_40729_1</name>
</gene>
<sequence>MNWTSLLVTRRKSSRCPNGLLCMRLVAQTTKQSNAALPVGLPRPEVKSSSQEEISSRG</sequence>
<evidence type="ECO:0000313" key="2">
    <source>
        <dbReference type="EMBL" id="GBL97848.1"/>
    </source>
</evidence>
<name>A0A4Y2C2P3_ARAVE</name>
<dbReference type="EMBL" id="BGPR01237457">
    <property type="protein sequence ID" value="GBL97848.1"/>
    <property type="molecule type" value="Genomic_DNA"/>
</dbReference>